<dbReference type="PROSITE" id="PS50163">
    <property type="entry name" value="RECA_3"/>
    <property type="match status" value="2"/>
</dbReference>
<dbReference type="GO" id="GO:0000150">
    <property type="term" value="F:DNA strand exchange activity"/>
    <property type="evidence" value="ECO:0007669"/>
    <property type="project" value="InterPro"/>
</dbReference>
<evidence type="ECO:0000256" key="4">
    <source>
        <dbReference type="ARBA" id="ARBA00022840"/>
    </source>
</evidence>
<keyword evidence="9" id="KW-1133">Transmembrane helix</keyword>
<dbReference type="NCBIfam" id="TIGR02239">
    <property type="entry name" value="recomb_RAD51"/>
    <property type="match status" value="1"/>
</dbReference>
<dbReference type="Proteomes" id="UP000035681">
    <property type="component" value="Unplaced"/>
</dbReference>
<dbReference type="InterPro" id="IPR003593">
    <property type="entry name" value="AAA+_ATPase"/>
</dbReference>
<dbReference type="GO" id="GO:0000794">
    <property type="term" value="C:condensed nuclear chromosome"/>
    <property type="evidence" value="ECO:0007669"/>
    <property type="project" value="TreeGrafter"/>
</dbReference>
<evidence type="ECO:0000256" key="8">
    <source>
        <dbReference type="SAM" id="MobiDB-lite"/>
    </source>
</evidence>
<comment type="similarity">
    <text evidence="2">Belongs to the RecA family. RAD51 subfamily.</text>
</comment>
<organism evidence="12 13">
    <name type="scientific">Strongyloides stercoralis</name>
    <name type="common">Threadworm</name>
    <dbReference type="NCBI Taxonomy" id="6248"/>
    <lineage>
        <taxon>Eukaryota</taxon>
        <taxon>Metazoa</taxon>
        <taxon>Ecdysozoa</taxon>
        <taxon>Nematoda</taxon>
        <taxon>Chromadorea</taxon>
        <taxon>Rhabditida</taxon>
        <taxon>Tylenchina</taxon>
        <taxon>Panagrolaimomorpha</taxon>
        <taxon>Strongyloidoidea</taxon>
        <taxon>Strongyloididae</taxon>
        <taxon>Strongyloides</taxon>
    </lineage>
</organism>
<dbReference type="SUPFAM" id="SSF52540">
    <property type="entry name" value="P-loop containing nucleoside triphosphate hydrolases"/>
    <property type="match status" value="2"/>
</dbReference>
<protein>
    <submittedName>
        <fullName evidence="13">DNA repair protein RAD51 homolog</fullName>
    </submittedName>
</protein>
<keyword evidence="12" id="KW-1185">Reference proteome</keyword>
<dbReference type="SMART" id="SM00382">
    <property type="entry name" value="AAA"/>
    <property type="match status" value="2"/>
</dbReference>
<keyword evidence="9" id="KW-0812">Transmembrane</keyword>
<evidence type="ECO:0000259" key="11">
    <source>
        <dbReference type="PROSITE" id="PS50163"/>
    </source>
</evidence>
<feature type="domain" description="RecA family profile 1" evidence="10">
    <location>
        <begin position="533"/>
        <end position="704"/>
    </location>
</feature>
<dbReference type="GO" id="GO:1990426">
    <property type="term" value="P:mitotic recombination-dependent replication fork processing"/>
    <property type="evidence" value="ECO:0007669"/>
    <property type="project" value="InterPro"/>
</dbReference>
<evidence type="ECO:0000256" key="9">
    <source>
        <dbReference type="SAM" id="Phobius"/>
    </source>
</evidence>
<feature type="domain" description="RecA family profile 2" evidence="11">
    <location>
        <begin position="711"/>
        <end position="774"/>
    </location>
</feature>
<feature type="domain" description="RecA family profile 2" evidence="11">
    <location>
        <begin position="351"/>
        <end position="400"/>
    </location>
</feature>
<sequence length="776" mass="86412">FGRMTFNLKICQRGVLFVPLITIIHHITFFLKQILKPFGINFLILSSGMATNFGRRPARQRRAAAKEAEALLTEGLSVDVEATDNCTEMEDELDLGYQRVDVLEKYGIDMKDIERLKAFGFFTVESLVYVPKKSLLTIDQISEGKVDKILREARKLVNVTFSSASKILEQRENLIKIRTGSRCMDRLFGGGIETGSITEIFGEAGVGKTQLCHTLAVTCQLPGDEGGGEGKCMWLDTEGTFRSERIFMISEALNLNYQCVLDNITIARIYNSEHQMEILGEAAALMSTSKYSLLIVDSVMALFRNDYSGRGELADRQCCLGKFLRHLLRLADEFGIAIVLTNQVSATVDGSVQMGAPEKTPVGGHILAHASTTRVFFDKAKRGKRICKLYSSPVMETLKERRRSKAKRRSQVNSGEGGDDFFSSGEHSVGTEEVFNSCSAIEEATETVEEKRIGFHLLKDLTSLDKDITPSDIEKLKERGFHTYESVMYATRKELIAIDGISERKIDKIIHIVSSYVNMGFTSASEIYVKRKDIIMIGTGSERINELLKGGIETGSITEIFGESRSGKSQFCHNLAVTCQLPVAKGGAEGRCIWIDTEGTFRPERIVQIAQRYKIDPEVALDNVSCARVFNSDHQREILIEAAALLATYRHSLIVIDSVMALYRTDFQGRGELAERQTHLGRFLRHLLRLADEFGVAVVMTNQVMANVDGSAMYGGDTKKPVGGHIMAHASTTRLYFKKSKGEQRICKVYDSPWIAENEGRFAISSDGITDVVEDN</sequence>
<evidence type="ECO:0000256" key="6">
    <source>
        <dbReference type="ARBA" id="ARBA00023242"/>
    </source>
</evidence>
<dbReference type="FunFam" id="3.40.50.300:FF:002052">
    <property type="entry name" value="DNA repair protein RAD51 homolog"/>
    <property type="match status" value="2"/>
</dbReference>
<name>A0AAF5DIK7_STRER</name>
<dbReference type="Gene3D" id="1.10.150.20">
    <property type="entry name" value="5' to 3' exonuclease, C-terminal subdomain"/>
    <property type="match status" value="2"/>
</dbReference>
<keyword evidence="9" id="KW-0472">Membrane</keyword>
<dbReference type="AlphaFoldDB" id="A0AAF5DIK7"/>
<evidence type="ECO:0000259" key="10">
    <source>
        <dbReference type="PROSITE" id="PS50162"/>
    </source>
</evidence>
<evidence type="ECO:0000256" key="5">
    <source>
        <dbReference type="ARBA" id="ARBA00023125"/>
    </source>
</evidence>
<feature type="domain" description="RecA family profile 1" evidence="10">
    <location>
        <begin position="173"/>
        <end position="344"/>
    </location>
</feature>
<dbReference type="PANTHER" id="PTHR22942">
    <property type="entry name" value="RECA/RAD51/RADA DNA STRAND-PAIRING FAMILY MEMBER"/>
    <property type="match status" value="1"/>
</dbReference>
<evidence type="ECO:0000313" key="12">
    <source>
        <dbReference type="Proteomes" id="UP000035681"/>
    </source>
</evidence>
<reference evidence="13" key="1">
    <citation type="submission" date="2024-02" db="UniProtKB">
        <authorList>
            <consortium name="WormBaseParasite"/>
        </authorList>
    </citation>
    <scope>IDENTIFICATION</scope>
</reference>
<dbReference type="InterPro" id="IPR020587">
    <property type="entry name" value="RecA_monomer-monomer_interface"/>
</dbReference>
<dbReference type="Pfam" id="PF08423">
    <property type="entry name" value="Rad51"/>
    <property type="match status" value="2"/>
</dbReference>
<keyword evidence="6" id="KW-0539">Nucleus</keyword>
<feature type="compositionally biased region" description="Basic residues" evidence="8">
    <location>
        <begin position="400"/>
        <end position="410"/>
    </location>
</feature>
<dbReference type="InterPro" id="IPR013632">
    <property type="entry name" value="Rad51_C"/>
</dbReference>
<dbReference type="PANTHER" id="PTHR22942:SF39">
    <property type="entry name" value="DNA REPAIR PROTEIN RAD51 HOMOLOG 1"/>
    <property type="match status" value="1"/>
</dbReference>
<accession>A0AAF5DIK7</accession>
<proteinExistence type="inferred from homology"/>
<dbReference type="InterPro" id="IPR011941">
    <property type="entry name" value="DNA_recomb/repair_Rad51"/>
</dbReference>
<dbReference type="InterPro" id="IPR027417">
    <property type="entry name" value="P-loop_NTPase"/>
</dbReference>
<dbReference type="GO" id="GO:0042148">
    <property type="term" value="P:DNA strand invasion"/>
    <property type="evidence" value="ECO:0007669"/>
    <property type="project" value="TreeGrafter"/>
</dbReference>
<keyword evidence="3 7" id="KW-0547">Nucleotide-binding</keyword>
<dbReference type="GO" id="GO:0003697">
    <property type="term" value="F:single-stranded DNA binding"/>
    <property type="evidence" value="ECO:0007669"/>
    <property type="project" value="InterPro"/>
</dbReference>
<dbReference type="GO" id="GO:0140664">
    <property type="term" value="F:ATP-dependent DNA damage sensor activity"/>
    <property type="evidence" value="ECO:0007669"/>
    <property type="project" value="InterPro"/>
</dbReference>
<dbReference type="GO" id="GO:0003690">
    <property type="term" value="F:double-stranded DNA binding"/>
    <property type="evidence" value="ECO:0007669"/>
    <property type="project" value="InterPro"/>
</dbReference>
<feature type="region of interest" description="Disordered" evidence="8">
    <location>
        <begin position="400"/>
        <end position="427"/>
    </location>
</feature>
<evidence type="ECO:0000256" key="1">
    <source>
        <dbReference type="ARBA" id="ARBA00004123"/>
    </source>
</evidence>
<dbReference type="InterPro" id="IPR010995">
    <property type="entry name" value="DNA_repair_Rad51/TF_NusA_a-hlx"/>
</dbReference>
<dbReference type="PROSITE" id="PS50162">
    <property type="entry name" value="RECA_2"/>
    <property type="match status" value="2"/>
</dbReference>
<dbReference type="GO" id="GO:0070192">
    <property type="term" value="P:chromosome organization involved in meiotic cell cycle"/>
    <property type="evidence" value="ECO:0007669"/>
    <property type="project" value="TreeGrafter"/>
</dbReference>
<dbReference type="WBParaSite" id="TCONS_00012248.p1">
    <property type="protein sequence ID" value="TCONS_00012248.p1"/>
    <property type="gene ID" value="XLOC_007772"/>
</dbReference>
<dbReference type="GO" id="GO:0007131">
    <property type="term" value="P:reciprocal meiotic recombination"/>
    <property type="evidence" value="ECO:0007669"/>
    <property type="project" value="TreeGrafter"/>
</dbReference>
<dbReference type="GO" id="GO:0005524">
    <property type="term" value="F:ATP binding"/>
    <property type="evidence" value="ECO:0007669"/>
    <property type="project" value="UniProtKB-KW"/>
</dbReference>
<feature type="transmembrane region" description="Helical" evidence="9">
    <location>
        <begin position="12"/>
        <end position="31"/>
    </location>
</feature>
<evidence type="ECO:0000256" key="3">
    <source>
        <dbReference type="ARBA" id="ARBA00022741"/>
    </source>
</evidence>
<evidence type="ECO:0000256" key="2">
    <source>
        <dbReference type="ARBA" id="ARBA00007095"/>
    </source>
</evidence>
<dbReference type="GO" id="GO:0006312">
    <property type="term" value="P:mitotic recombination"/>
    <property type="evidence" value="ECO:0007669"/>
    <property type="project" value="TreeGrafter"/>
</dbReference>
<comment type="subcellular location">
    <subcellularLocation>
        <location evidence="1">Nucleus</location>
    </subcellularLocation>
</comment>
<dbReference type="GO" id="GO:0000730">
    <property type="term" value="P:DNA recombinase assembly"/>
    <property type="evidence" value="ECO:0007669"/>
    <property type="project" value="TreeGrafter"/>
</dbReference>
<dbReference type="InterPro" id="IPR020588">
    <property type="entry name" value="RecA_ATP-bd"/>
</dbReference>
<dbReference type="Pfam" id="PF14520">
    <property type="entry name" value="HHH_5"/>
    <property type="match status" value="1"/>
</dbReference>
<keyword evidence="5" id="KW-0238">DNA-binding</keyword>
<keyword evidence="4 7" id="KW-0067">ATP-binding</keyword>
<dbReference type="SUPFAM" id="SSF47794">
    <property type="entry name" value="Rad51 N-terminal domain-like"/>
    <property type="match status" value="2"/>
</dbReference>
<evidence type="ECO:0000313" key="13">
    <source>
        <dbReference type="WBParaSite" id="TCONS_00012248.p1"/>
    </source>
</evidence>
<dbReference type="Gene3D" id="3.40.50.300">
    <property type="entry name" value="P-loop containing nucleotide triphosphate hydrolases"/>
    <property type="match status" value="2"/>
</dbReference>
<dbReference type="NCBIfam" id="NF003301">
    <property type="entry name" value="PRK04301.1"/>
    <property type="match status" value="2"/>
</dbReference>
<evidence type="ECO:0000256" key="7">
    <source>
        <dbReference type="RuleBase" id="RU003422"/>
    </source>
</evidence>